<sequence length="332" mass="37867">MTSYLLLFQLIHFSAALIDSPSQYLSEFGVITLIVGPEWHMYNLELTTLTDEIMVFGRECVGRKCLAGRDIVGFYDGPTYDRSGPHKYQPGLESYRFSNVPLKISSLKFEGNVMVFTPNPKEQLDSHFLEQNTFNIVDGYFPMRFGGLHVFDSMFKANQSLGRFVTFVPSSPTSASSGLHVGHLPDDLCDTFKPLVIADQFIGEVEFDVGLMTNATVRHGGDEKVFNVFLQFGPWYSFSEAFAKWFFGDLAFKNIPQDDFYKIPEEMKIKITGLNITIPTTSLFKLTNKVYNVMYKKQKEADIGLSQRAIRDKCIRIDKIPKVWMWGLSQRL</sequence>
<evidence type="ECO:0000313" key="5">
    <source>
        <dbReference type="Proteomes" id="UP000659654"/>
    </source>
</evidence>
<feature type="chain" id="PRO_5035360263" evidence="1">
    <location>
        <begin position="17"/>
        <end position="332"/>
    </location>
</feature>
<protein>
    <submittedName>
        <fullName evidence="2">(pine wood nematode) hypothetical protein</fullName>
    </submittedName>
</protein>
<evidence type="ECO:0000313" key="4">
    <source>
        <dbReference type="Proteomes" id="UP000095284"/>
    </source>
</evidence>
<accession>A0A1I7SWL0</accession>
<dbReference type="EMBL" id="CAJFCV020000002">
    <property type="protein sequence ID" value="CAG9099606.1"/>
    <property type="molecule type" value="Genomic_DNA"/>
</dbReference>
<gene>
    <name evidence="2" type="ORF">BXYJ_LOCUS4535</name>
</gene>
<dbReference type="Proteomes" id="UP000095284">
    <property type="component" value="Unplaced"/>
</dbReference>
<proteinExistence type="predicted"/>
<reference evidence="3" key="2">
    <citation type="submission" date="2020-08" db="EMBL/GenBank/DDBJ databases">
        <authorList>
            <person name="Kikuchi T."/>
        </authorList>
    </citation>
    <scope>NUCLEOTIDE SEQUENCE</scope>
    <source>
        <strain evidence="2">Ka4C1</strain>
    </source>
</reference>
<feature type="signal peptide" evidence="1">
    <location>
        <begin position="1"/>
        <end position="16"/>
    </location>
</feature>
<name>A0A1I7SWL0_BURXY</name>
<keyword evidence="1" id="KW-0732">Signal</keyword>
<dbReference type="Proteomes" id="UP000582659">
    <property type="component" value="Unassembled WGS sequence"/>
</dbReference>
<dbReference type="AlphaFoldDB" id="A0A1I7SWL0"/>
<evidence type="ECO:0000256" key="1">
    <source>
        <dbReference type="SAM" id="SignalP"/>
    </source>
</evidence>
<organism evidence="4 6">
    <name type="scientific">Bursaphelenchus xylophilus</name>
    <name type="common">Pinewood nematode worm</name>
    <name type="synonym">Aphelenchoides xylophilus</name>
    <dbReference type="NCBI Taxonomy" id="6326"/>
    <lineage>
        <taxon>Eukaryota</taxon>
        <taxon>Metazoa</taxon>
        <taxon>Ecdysozoa</taxon>
        <taxon>Nematoda</taxon>
        <taxon>Chromadorea</taxon>
        <taxon>Rhabditida</taxon>
        <taxon>Tylenchina</taxon>
        <taxon>Tylenchomorpha</taxon>
        <taxon>Aphelenchoidea</taxon>
        <taxon>Aphelenchoididae</taxon>
        <taxon>Bursaphelenchus</taxon>
    </lineage>
</organism>
<keyword evidence="5" id="KW-1185">Reference proteome</keyword>
<reference evidence="6" key="1">
    <citation type="submission" date="2016-11" db="UniProtKB">
        <authorList>
            <consortium name="WormBaseParasite"/>
        </authorList>
    </citation>
    <scope>IDENTIFICATION</scope>
</reference>
<dbReference type="EMBL" id="CAJFDI010000002">
    <property type="protein sequence ID" value="CAD5216449.1"/>
    <property type="molecule type" value="Genomic_DNA"/>
</dbReference>
<evidence type="ECO:0000313" key="3">
    <source>
        <dbReference type="EMBL" id="CAG9099606.1"/>
    </source>
</evidence>
<evidence type="ECO:0000313" key="6">
    <source>
        <dbReference type="WBParaSite" id="BXY_1744100.1"/>
    </source>
</evidence>
<evidence type="ECO:0000313" key="2">
    <source>
        <dbReference type="EMBL" id="CAD5216449.1"/>
    </source>
</evidence>
<dbReference type="Proteomes" id="UP000659654">
    <property type="component" value="Unassembled WGS sequence"/>
</dbReference>
<dbReference type="WBParaSite" id="BXY_1744100.1">
    <property type="protein sequence ID" value="BXY_1744100.1"/>
    <property type="gene ID" value="BXY_1744100"/>
</dbReference>